<proteinExistence type="predicted"/>
<dbReference type="InterPro" id="IPR036890">
    <property type="entry name" value="HATPase_C_sf"/>
</dbReference>
<evidence type="ECO:0000259" key="3">
    <source>
        <dbReference type="Pfam" id="PF02518"/>
    </source>
</evidence>
<dbReference type="Proteomes" id="UP001218362">
    <property type="component" value="Chromosome"/>
</dbReference>
<dbReference type="KEGG" id="acob:P0Y56_10535"/>
<feature type="domain" description="Histidine kinase/HSP90-like ATPase" evidence="3">
    <location>
        <begin position="318"/>
        <end position="416"/>
    </location>
</feature>
<gene>
    <name evidence="5" type="ORF">P0Y56_10535</name>
</gene>
<dbReference type="GO" id="GO:0016020">
    <property type="term" value="C:membrane"/>
    <property type="evidence" value="ECO:0007669"/>
    <property type="project" value="InterPro"/>
</dbReference>
<dbReference type="SUPFAM" id="SSF55874">
    <property type="entry name" value="ATPase domain of HSP90 chaperone/DNA topoisomerase II/histidine kinase"/>
    <property type="match status" value="1"/>
</dbReference>
<dbReference type="EMBL" id="CP119316">
    <property type="protein sequence ID" value="WEK48436.1"/>
    <property type="molecule type" value="Genomic_DNA"/>
</dbReference>
<dbReference type="Pfam" id="PF06580">
    <property type="entry name" value="His_kinase"/>
    <property type="match status" value="1"/>
</dbReference>
<keyword evidence="2" id="KW-0472">Membrane</keyword>
<dbReference type="InterPro" id="IPR003594">
    <property type="entry name" value="HATPase_dom"/>
</dbReference>
<name>A0AAJ5X9U1_9SPHN</name>
<dbReference type="PANTHER" id="PTHR34220">
    <property type="entry name" value="SENSOR HISTIDINE KINASE YPDA"/>
    <property type="match status" value="1"/>
</dbReference>
<feature type="region of interest" description="Disordered" evidence="1">
    <location>
        <begin position="133"/>
        <end position="170"/>
    </location>
</feature>
<accession>A0AAJ5X9U1</accession>
<dbReference type="GO" id="GO:0000155">
    <property type="term" value="F:phosphorelay sensor kinase activity"/>
    <property type="evidence" value="ECO:0007669"/>
    <property type="project" value="InterPro"/>
</dbReference>
<evidence type="ECO:0000256" key="2">
    <source>
        <dbReference type="SAM" id="Phobius"/>
    </source>
</evidence>
<dbReference type="PANTHER" id="PTHR34220:SF9">
    <property type="entry name" value="SIGNAL TRANSDUCTION HISTIDINE KINASE INTERNAL REGION DOMAIN-CONTAINING PROTEIN"/>
    <property type="match status" value="1"/>
</dbReference>
<feature type="transmembrane region" description="Helical" evidence="2">
    <location>
        <begin position="12"/>
        <end position="32"/>
    </location>
</feature>
<keyword evidence="5" id="KW-0418">Kinase</keyword>
<dbReference type="Pfam" id="PF02518">
    <property type="entry name" value="HATPase_c"/>
    <property type="match status" value="1"/>
</dbReference>
<dbReference type="InterPro" id="IPR050640">
    <property type="entry name" value="Bact_2-comp_sensor_kinase"/>
</dbReference>
<feature type="domain" description="Signal transduction histidine kinase internal region" evidence="4">
    <location>
        <begin position="219"/>
        <end position="299"/>
    </location>
</feature>
<evidence type="ECO:0000259" key="4">
    <source>
        <dbReference type="Pfam" id="PF06580"/>
    </source>
</evidence>
<dbReference type="InterPro" id="IPR010559">
    <property type="entry name" value="Sig_transdc_His_kin_internal"/>
</dbReference>
<feature type="transmembrane region" description="Helical" evidence="2">
    <location>
        <begin position="52"/>
        <end position="70"/>
    </location>
</feature>
<protein>
    <submittedName>
        <fullName evidence="5">Histidine kinase</fullName>
    </submittedName>
</protein>
<keyword evidence="5" id="KW-0808">Transferase</keyword>
<dbReference type="Gene3D" id="3.30.565.10">
    <property type="entry name" value="Histidine kinase-like ATPase, C-terminal domain"/>
    <property type="match status" value="1"/>
</dbReference>
<feature type="transmembrane region" description="Helical" evidence="2">
    <location>
        <begin position="82"/>
        <end position="99"/>
    </location>
</feature>
<keyword evidence="2" id="KW-0812">Transmembrane</keyword>
<feature type="compositionally biased region" description="Pro residues" evidence="1">
    <location>
        <begin position="137"/>
        <end position="147"/>
    </location>
</feature>
<evidence type="ECO:0000313" key="6">
    <source>
        <dbReference type="Proteomes" id="UP001218362"/>
    </source>
</evidence>
<keyword evidence="2" id="KW-1133">Transmembrane helix</keyword>
<organism evidence="5 6">
    <name type="scientific">Candidatus Andeanibacterium colombiense</name>
    <dbReference type="NCBI Taxonomy" id="3121345"/>
    <lineage>
        <taxon>Bacteria</taxon>
        <taxon>Pseudomonadati</taxon>
        <taxon>Pseudomonadota</taxon>
        <taxon>Alphaproteobacteria</taxon>
        <taxon>Sphingomonadales</taxon>
        <taxon>Sphingomonadaceae</taxon>
        <taxon>Candidatus Andeanibacterium</taxon>
    </lineage>
</organism>
<sequence length="420" mass="45728">MQEVEPEIARPRVPASTVLASIAGLWACYFMLTTVRAEILDLGFEYELLWRRIVVVLIGIAATFAMWLILRLFDLKPLWMKVAAALVIAAPVSVVLAQANRLVFADVEAKVVERIGEQQGVKVRRDESGNLLVDVPAPQPPAPPAPPASGAQPIQLPDTGETAASDPNESQLQQITEVALGRYFLMLAWCALYLALVAGEQARVAERREGAFRRAAKAAELRSLRYQVNPHFLFNTLNSLSALVLTGRTQQAETMIQTISTFYRRSLADDPTSDVPLSEEFALQRLYLDVEAVRFPERLVAVYELPVELEGAKVPGMILQPLVENSVKHAVAPSSGKIAITLAARVEYGRLVITVSDDGTGKRIARRRPGAAAAPDGFGIGLQNVRDRLEARFGEQASIVSGATSSGYSTLIRIPLSTHG</sequence>
<dbReference type="AlphaFoldDB" id="A0AAJ5X9U1"/>
<evidence type="ECO:0000313" key="5">
    <source>
        <dbReference type="EMBL" id="WEK48436.1"/>
    </source>
</evidence>
<reference evidence="5" key="1">
    <citation type="submission" date="2023-03" db="EMBL/GenBank/DDBJ databases">
        <title>Andean soil-derived lignocellulolytic bacterial consortium as a source of novel taxa and putative plastic-active enzymes.</title>
        <authorList>
            <person name="Diaz-Garcia L."/>
            <person name="Chuvochina M."/>
            <person name="Feuerriegel G."/>
            <person name="Bunk B."/>
            <person name="Sproer C."/>
            <person name="Streit W.R."/>
            <person name="Rodriguez L.M."/>
            <person name="Overmann J."/>
            <person name="Jimenez D.J."/>
        </authorList>
    </citation>
    <scope>NUCLEOTIDE SEQUENCE</scope>
    <source>
        <strain evidence="5">MAG 26</strain>
    </source>
</reference>
<evidence type="ECO:0000256" key="1">
    <source>
        <dbReference type="SAM" id="MobiDB-lite"/>
    </source>
</evidence>